<dbReference type="Pfam" id="PF01059">
    <property type="entry name" value="Oxidored_q5_N"/>
    <property type="match status" value="1"/>
</dbReference>
<dbReference type="InterPro" id="IPR000260">
    <property type="entry name" value="NADH4_N"/>
</dbReference>
<dbReference type="PANTHER" id="PTHR43507">
    <property type="entry name" value="NADH-UBIQUINONE OXIDOREDUCTASE CHAIN 4"/>
    <property type="match status" value="1"/>
</dbReference>
<feature type="transmembrane region" description="Helical" evidence="9">
    <location>
        <begin position="30"/>
        <end position="48"/>
    </location>
</feature>
<dbReference type="PANTHER" id="PTHR43507:SF1">
    <property type="entry name" value="NADH-UBIQUINONE OXIDOREDUCTASE CHAIN 4"/>
    <property type="match status" value="1"/>
</dbReference>
<feature type="transmembrane region" description="Helical" evidence="9">
    <location>
        <begin position="460"/>
        <end position="477"/>
    </location>
</feature>
<keyword evidence="3 8" id="KW-0812">Transmembrane</keyword>
<evidence type="ECO:0000256" key="9">
    <source>
        <dbReference type="SAM" id="Phobius"/>
    </source>
</evidence>
<dbReference type="RefSeq" id="WP_277576440.1">
    <property type="nucleotide sequence ID" value="NZ_JANRMI010000001.1"/>
</dbReference>
<organism evidence="12 13">
    <name type="scientific">Bdellovibrio svalbardensis</name>
    <dbReference type="NCBI Taxonomy" id="2972972"/>
    <lineage>
        <taxon>Bacteria</taxon>
        <taxon>Pseudomonadati</taxon>
        <taxon>Bdellovibrionota</taxon>
        <taxon>Bdellovibrionia</taxon>
        <taxon>Bdellovibrionales</taxon>
        <taxon>Pseudobdellovibrionaceae</taxon>
        <taxon>Bdellovibrio</taxon>
    </lineage>
</organism>
<keyword evidence="13" id="KW-1185">Reference proteome</keyword>
<dbReference type="EMBL" id="JANRMI010000001">
    <property type="protein sequence ID" value="MDG0814960.1"/>
    <property type="molecule type" value="Genomic_DNA"/>
</dbReference>
<name>A0ABT6DDP3_9BACT</name>
<feature type="transmembrane region" description="Helical" evidence="9">
    <location>
        <begin position="335"/>
        <end position="356"/>
    </location>
</feature>
<evidence type="ECO:0000256" key="4">
    <source>
        <dbReference type="ARBA" id="ARBA00022967"/>
    </source>
</evidence>
<feature type="transmembrane region" description="Helical" evidence="9">
    <location>
        <begin position="107"/>
        <end position="126"/>
    </location>
</feature>
<evidence type="ECO:0000256" key="5">
    <source>
        <dbReference type="ARBA" id="ARBA00022989"/>
    </source>
</evidence>
<feature type="transmembrane region" description="Helical" evidence="9">
    <location>
        <begin position="247"/>
        <end position="272"/>
    </location>
</feature>
<feature type="transmembrane region" description="Helical" evidence="9">
    <location>
        <begin position="161"/>
        <end position="182"/>
    </location>
</feature>
<protein>
    <submittedName>
        <fullName evidence="12">NADH-quinone oxidoreductase subunit M</fullName>
    </submittedName>
</protein>
<dbReference type="PRINTS" id="PR01437">
    <property type="entry name" value="NUOXDRDTASE4"/>
</dbReference>
<feature type="transmembrane region" description="Helical" evidence="9">
    <location>
        <begin position="68"/>
        <end position="95"/>
    </location>
</feature>
<sequence length="517" mass="57589">MILSAIVFLPLLFALIVAVWPNAKTLRHLALGLSVIEFLLSLVILQQFDANSASLQMVEKFMWIERFGIQYFMGIDGISLWLVLLTTFLTPIIILASWTSISEKVKGFHVCMFILQTAMLGTFLAMDAVFFYTFWELSLVPMYFMVGIWGGARRIYATVKFFIFTMAGSVLMLVAIIYMMYLTQEVTGHMSASLLDFYKLKIPFVGGTFFSLQTLLFFAFALAFAIKVPAFPVHTWLPDAHVEAPTPGSVILAGVMLKMGTYGFLRWVIPLFPEASEYWAWLFMLIGTVGIIYGALVAMVQPDVKKLVAYSSVSHMGYILLGLFAFNAYGIGGGLYQMLNHGISTGALFILIGMIYERTHSREISKYGGLAGVLPIFTIFFFIITLSSIAVPMTNGFVGEFMILLGTFKAAPAFAYFAVLGVVLGAVYMLWMFKRVFFGPQGELVKDEHHPLHDLNTREIAVLVPMVIMVFWMGLFPNNFLNYSKASIDFLVNNKNNYNLTIATPGAATTTQAQGGN</sequence>
<evidence type="ECO:0000256" key="7">
    <source>
        <dbReference type="ARBA" id="ARBA00023136"/>
    </source>
</evidence>
<evidence type="ECO:0000313" key="13">
    <source>
        <dbReference type="Proteomes" id="UP001152321"/>
    </source>
</evidence>
<evidence type="ECO:0000256" key="6">
    <source>
        <dbReference type="ARBA" id="ARBA00023027"/>
    </source>
</evidence>
<comment type="similarity">
    <text evidence="2">Belongs to the complex I subunit 4 family.</text>
</comment>
<feature type="transmembrane region" description="Helical" evidence="9">
    <location>
        <begin position="278"/>
        <end position="300"/>
    </location>
</feature>
<evidence type="ECO:0000313" key="12">
    <source>
        <dbReference type="EMBL" id="MDG0814960.1"/>
    </source>
</evidence>
<gene>
    <name evidence="12" type="ORF">NWE73_01205</name>
</gene>
<feature type="domain" description="NADH:ubiquinone oxidoreductase chain 4 N-terminal" evidence="11">
    <location>
        <begin position="38"/>
        <end position="124"/>
    </location>
</feature>
<accession>A0ABT6DDP3</accession>
<feature type="transmembrane region" description="Helical" evidence="9">
    <location>
        <begin position="413"/>
        <end position="431"/>
    </location>
</feature>
<evidence type="ECO:0000256" key="2">
    <source>
        <dbReference type="ARBA" id="ARBA00009025"/>
    </source>
</evidence>
<dbReference type="Pfam" id="PF00361">
    <property type="entry name" value="Proton_antipo_M"/>
    <property type="match status" value="1"/>
</dbReference>
<dbReference type="InterPro" id="IPR001750">
    <property type="entry name" value="ND/Mrp_TM"/>
</dbReference>
<feature type="domain" description="NADH:quinone oxidoreductase/Mrp antiporter transmembrane" evidence="10">
    <location>
        <begin position="125"/>
        <end position="424"/>
    </location>
</feature>
<feature type="transmembrane region" description="Helical" evidence="9">
    <location>
        <begin position="132"/>
        <end position="149"/>
    </location>
</feature>
<evidence type="ECO:0000259" key="10">
    <source>
        <dbReference type="Pfam" id="PF00361"/>
    </source>
</evidence>
<comment type="subcellular location">
    <subcellularLocation>
        <location evidence="1">Endomembrane system</location>
        <topology evidence="1">Multi-pass membrane protein</topology>
    </subcellularLocation>
    <subcellularLocation>
        <location evidence="8">Membrane</location>
        <topology evidence="8">Multi-pass membrane protein</topology>
    </subcellularLocation>
</comment>
<keyword evidence="4" id="KW-1278">Translocase</keyword>
<dbReference type="InterPro" id="IPR010227">
    <property type="entry name" value="NADH_Q_OxRdtase_chainM/4"/>
</dbReference>
<evidence type="ECO:0000256" key="8">
    <source>
        <dbReference type="RuleBase" id="RU000320"/>
    </source>
</evidence>
<dbReference type="NCBIfam" id="TIGR01972">
    <property type="entry name" value="NDH_I_M"/>
    <property type="match status" value="1"/>
</dbReference>
<proteinExistence type="inferred from homology"/>
<evidence type="ECO:0000256" key="3">
    <source>
        <dbReference type="ARBA" id="ARBA00022692"/>
    </source>
</evidence>
<evidence type="ECO:0000259" key="11">
    <source>
        <dbReference type="Pfam" id="PF01059"/>
    </source>
</evidence>
<feature type="transmembrane region" description="Helical" evidence="9">
    <location>
        <begin position="6"/>
        <end position="23"/>
    </location>
</feature>
<dbReference type="Proteomes" id="UP001152321">
    <property type="component" value="Unassembled WGS sequence"/>
</dbReference>
<comment type="caution">
    <text evidence="12">The sequence shown here is derived from an EMBL/GenBank/DDBJ whole genome shotgun (WGS) entry which is preliminary data.</text>
</comment>
<evidence type="ECO:0000256" key="1">
    <source>
        <dbReference type="ARBA" id="ARBA00004127"/>
    </source>
</evidence>
<keyword evidence="6" id="KW-0520">NAD</keyword>
<keyword evidence="7 9" id="KW-0472">Membrane</keyword>
<feature type="transmembrane region" description="Helical" evidence="9">
    <location>
        <begin position="202"/>
        <end position="226"/>
    </location>
</feature>
<keyword evidence="5 9" id="KW-1133">Transmembrane helix</keyword>
<feature type="transmembrane region" description="Helical" evidence="9">
    <location>
        <begin position="368"/>
        <end position="393"/>
    </location>
</feature>
<feature type="transmembrane region" description="Helical" evidence="9">
    <location>
        <begin position="307"/>
        <end position="329"/>
    </location>
</feature>
<dbReference type="InterPro" id="IPR003918">
    <property type="entry name" value="NADH_UbQ_OxRdtase"/>
</dbReference>
<reference evidence="12" key="1">
    <citation type="submission" date="2022-08" db="EMBL/GenBank/DDBJ databases">
        <title>Novel Bdellovibrio Species Isolated from Svalbard: Designation Bdellovibrio svalbardensis.</title>
        <authorList>
            <person name="Mitchell R.J."/>
            <person name="Choi S.Y."/>
        </authorList>
    </citation>
    <scope>NUCLEOTIDE SEQUENCE</scope>
    <source>
        <strain evidence="12">PAP01</strain>
    </source>
</reference>